<dbReference type="GO" id="GO:1904680">
    <property type="term" value="F:peptide transmembrane transporter activity"/>
    <property type="evidence" value="ECO:0007669"/>
    <property type="project" value="TreeGrafter"/>
</dbReference>
<dbReference type="PANTHER" id="PTHR30290">
    <property type="entry name" value="PERIPLASMIC BINDING COMPONENT OF ABC TRANSPORTER"/>
    <property type="match status" value="1"/>
</dbReference>
<dbReference type="Pfam" id="PF00496">
    <property type="entry name" value="SBP_bac_5"/>
    <property type="match status" value="1"/>
</dbReference>
<dbReference type="SUPFAM" id="SSF53850">
    <property type="entry name" value="Periplasmic binding protein-like II"/>
    <property type="match status" value="1"/>
</dbReference>
<dbReference type="AlphaFoldDB" id="A0AAN0SKL9"/>
<dbReference type="Pfam" id="PF12793">
    <property type="entry name" value="SgrR_N"/>
    <property type="match status" value="1"/>
</dbReference>
<dbReference type="KEGG" id="vcy:IX92_28095"/>
<accession>A0AAN0SKL9</accession>
<organism evidence="3 4">
    <name type="scientific">Vibrio coralliilyticus</name>
    <dbReference type="NCBI Taxonomy" id="190893"/>
    <lineage>
        <taxon>Bacteria</taxon>
        <taxon>Pseudomonadati</taxon>
        <taxon>Pseudomonadota</taxon>
        <taxon>Gammaproteobacteria</taxon>
        <taxon>Vibrionales</taxon>
        <taxon>Vibrionaceae</taxon>
        <taxon>Vibrio</taxon>
    </lineage>
</organism>
<reference evidence="3 4" key="1">
    <citation type="submission" date="2014-10" db="EMBL/GenBank/DDBJ databases">
        <title>The Complete Genome Sequence for the Shellfish Pathogen Vibrio coralliilyticus RE98 Isolated from a Shellfish Hatchery.</title>
        <authorList>
            <person name="Richards G.P."/>
            <person name="Bono J.L."/>
            <person name="Watson M.A."/>
            <person name="Needleman D.S."/>
        </authorList>
    </citation>
    <scope>NUCLEOTIDE SEQUENCE [LARGE SCALE GENOMIC DNA]</scope>
    <source>
        <strain evidence="3 4">RE98</strain>
        <plasmid evidence="3 4">p319</plasmid>
    </source>
</reference>
<feature type="domain" description="Solute-binding protein family 5" evidence="1">
    <location>
        <begin position="169"/>
        <end position="328"/>
    </location>
</feature>
<evidence type="ECO:0000259" key="2">
    <source>
        <dbReference type="Pfam" id="PF12793"/>
    </source>
</evidence>
<dbReference type="InterPro" id="IPR025370">
    <property type="entry name" value="SgrR_HTH_N"/>
</dbReference>
<name>A0AAN0SKL9_9VIBR</name>
<dbReference type="Proteomes" id="UP000030081">
    <property type="component" value="Plasmid p319"/>
</dbReference>
<proteinExistence type="predicted"/>
<evidence type="ECO:0000259" key="1">
    <source>
        <dbReference type="Pfam" id="PF00496"/>
    </source>
</evidence>
<keyword evidence="3" id="KW-0614">Plasmid</keyword>
<evidence type="ECO:0000313" key="3">
    <source>
        <dbReference type="EMBL" id="AIW22901.1"/>
    </source>
</evidence>
<dbReference type="InterPro" id="IPR000914">
    <property type="entry name" value="SBP_5_dom"/>
</dbReference>
<gene>
    <name evidence="3" type="ORF">IX92_28095</name>
</gene>
<dbReference type="InterPro" id="IPR039424">
    <property type="entry name" value="SBP_5"/>
</dbReference>
<sequence>MKNDLPLRRLDQMLSHYQLGQSYEVTLGELEEVFFTIRRNASSILKTLQQKGWIDWTPGVGRGKASQLVVRVSLETALSEAIRGDLATGRFDRLAKYVQSYQSLAPQLLRAAMQETDEWQRAHNALTVTHYPYVRVLTPSDTYWSAELQVSSALYDTLLRIDEHGFLVDHLAFDHAINDDGTIYRFWLRPNVKCHDGLPLTPEDVVSSLRRLRDTNGPFQWLFRQVVSVRWESACQAVVITLEGPNPLFIYALTTANASITSQRPRTYAQGTCFIGTGPLQLEAWEPHQLTLKRNAHYFADSALLSDITLFHQGSELDRVMSLHHEGETSEQIDIHAYSILAANPTASCPLDPDDIQALMAYVAAQRPEHTERTQLRTVHHFDRCWPETANRPSLRGRVVLGHPAWRLHYKQALVDWVVATLERTGLEVTCLTLDNLDDLSTYRPHVDFLLTEEILEPPLEYGLYDWLLTSGVLRYCLAEPALERHRQQVQGVMAQYSGRDDLLALIAPFVSERRILPLFYGRKIINRHPQIAGLHMKSNGYLDLHRLWIQTPDTD</sequence>
<dbReference type="RefSeq" id="WP_043011823.1">
    <property type="nucleotide sequence ID" value="NZ_CP009620.1"/>
</dbReference>
<feature type="domain" description="Transcriptional regulator SgrR N-terminal HTH" evidence="2">
    <location>
        <begin position="12"/>
        <end position="114"/>
    </location>
</feature>
<geneLocation type="plasmid" evidence="3 4">
    <name>p319</name>
</geneLocation>
<evidence type="ECO:0000313" key="4">
    <source>
        <dbReference type="Proteomes" id="UP000030081"/>
    </source>
</evidence>
<keyword evidence="4" id="KW-1185">Reference proteome</keyword>
<dbReference type="Gene3D" id="3.40.190.10">
    <property type="entry name" value="Periplasmic binding protein-like II"/>
    <property type="match status" value="1"/>
</dbReference>
<dbReference type="GO" id="GO:0015833">
    <property type="term" value="P:peptide transport"/>
    <property type="evidence" value="ECO:0007669"/>
    <property type="project" value="TreeGrafter"/>
</dbReference>
<protein>
    <submittedName>
        <fullName evidence="3">Transporter</fullName>
    </submittedName>
</protein>
<dbReference type="EMBL" id="CP009620">
    <property type="protein sequence ID" value="AIW22901.1"/>
    <property type="molecule type" value="Genomic_DNA"/>
</dbReference>